<evidence type="ECO:0000313" key="15">
    <source>
        <dbReference type="EMBL" id="MFC5427511.1"/>
    </source>
</evidence>
<evidence type="ECO:0000256" key="3">
    <source>
        <dbReference type="ARBA" id="ARBA00022475"/>
    </source>
</evidence>
<dbReference type="EMBL" id="JBHSMP010000005">
    <property type="protein sequence ID" value="MFC5427511.1"/>
    <property type="molecule type" value="Genomic_DNA"/>
</dbReference>
<dbReference type="PROSITE" id="PS51007">
    <property type="entry name" value="CYTC"/>
    <property type="match status" value="3"/>
</dbReference>
<keyword evidence="5 11" id="KW-0479">Metal-binding</keyword>
<dbReference type="Gene3D" id="1.10.760.10">
    <property type="entry name" value="Cytochrome c-like domain"/>
    <property type="match status" value="1"/>
</dbReference>
<keyword evidence="8" id="KW-0249">Electron transport</keyword>
<keyword evidence="9 11" id="KW-0408">Iron</keyword>
<evidence type="ECO:0000256" key="13">
    <source>
        <dbReference type="SAM" id="Phobius"/>
    </source>
</evidence>
<dbReference type="PANTHER" id="PTHR35008:SF8">
    <property type="entry name" value="ALCOHOL DEHYDROGENASE CYTOCHROME C SUBUNIT"/>
    <property type="match status" value="1"/>
</dbReference>
<feature type="domain" description="Cytochrome c" evidence="14">
    <location>
        <begin position="234"/>
        <end position="343"/>
    </location>
</feature>
<proteinExistence type="predicted"/>
<dbReference type="InterPro" id="IPR036909">
    <property type="entry name" value="Cyt_c-like_dom_sf"/>
</dbReference>
<keyword evidence="13" id="KW-0812">Transmembrane</keyword>
<evidence type="ECO:0000256" key="7">
    <source>
        <dbReference type="ARBA" id="ARBA00022737"/>
    </source>
</evidence>
<dbReference type="InterPro" id="IPR014353">
    <property type="entry name" value="Membr-bd_ADH_cyt_c"/>
</dbReference>
<protein>
    <submittedName>
        <fullName evidence="15">C-type cytochrome</fullName>
    </submittedName>
</protein>
<keyword evidence="10 13" id="KW-0472">Membrane</keyword>
<dbReference type="Proteomes" id="UP001596103">
    <property type="component" value="Unassembled WGS sequence"/>
</dbReference>
<evidence type="ECO:0000256" key="1">
    <source>
        <dbReference type="ARBA" id="ARBA00004236"/>
    </source>
</evidence>
<comment type="subcellular location">
    <subcellularLocation>
        <location evidence="1">Cell membrane</location>
    </subcellularLocation>
</comment>
<gene>
    <name evidence="15" type="ORF">ACFPTO_01610</name>
</gene>
<feature type="region of interest" description="Disordered" evidence="12">
    <location>
        <begin position="1"/>
        <end position="22"/>
    </location>
</feature>
<comment type="caution">
    <text evidence="15">The sequence shown here is derived from an EMBL/GenBank/DDBJ whole genome shotgun (WGS) entry which is preliminary data.</text>
</comment>
<dbReference type="SUPFAM" id="SSF46626">
    <property type="entry name" value="Cytochrome c"/>
    <property type="match status" value="3"/>
</dbReference>
<dbReference type="RefSeq" id="WP_377708965.1">
    <property type="nucleotide sequence ID" value="NZ_JBHSMP010000005.1"/>
</dbReference>
<feature type="transmembrane region" description="Helical" evidence="13">
    <location>
        <begin position="29"/>
        <end position="47"/>
    </location>
</feature>
<evidence type="ECO:0000259" key="14">
    <source>
        <dbReference type="PROSITE" id="PS51007"/>
    </source>
</evidence>
<evidence type="ECO:0000256" key="12">
    <source>
        <dbReference type="SAM" id="MobiDB-lite"/>
    </source>
</evidence>
<reference evidence="16" key="1">
    <citation type="journal article" date="2019" name="Int. J. Syst. Evol. Microbiol.">
        <title>The Global Catalogue of Microorganisms (GCM) 10K type strain sequencing project: providing services to taxonomists for standard genome sequencing and annotation.</title>
        <authorList>
            <consortium name="The Broad Institute Genomics Platform"/>
            <consortium name="The Broad Institute Genome Sequencing Center for Infectious Disease"/>
            <person name="Wu L."/>
            <person name="Ma J."/>
        </authorList>
    </citation>
    <scope>NUCLEOTIDE SEQUENCE [LARGE SCALE GENOMIC DNA]</scope>
    <source>
        <strain evidence="16">CCUG 56042</strain>
    </source>
</reference>
<keyword evidence="4 11" id="KW-0349">Heme</keyword>
<dbReference type="Pfam" id="PF00034">
    <property type="entry name" value="Cytochrom_C"/>
    <property type="match status" value="1"/>
</dbReference>
<keyword evidence="3" id="KW-1003">Cell membrane</keyword>
<evidence type="ECO:0000313" key="16">
    <source>
        <dbReference type="Proteomes" id="UP001596103"/>
    </source>
</evidence>
<evidence type="ECO:0000256" key="2">
    <source>
        <dbReference type="ARBA" id="ARBA00022448"/>
    </source>
</evidence>
<sequence length="483" mass="51729">MIERAFQSAHTVTPRPGPAPTIRRRSTHAALVATVFCAFALYIAWHASHDGPSRLIDEAPLTAALGEAPGGQPGTAAVAGAVGAAGTLDLVKRGEYLTRLGDCIACHTSDKSRPLAGGLAIQTPFGKIYSPNITPDRDTGIGRWSNTDFLRAMHEGIGKGGERLYPAFPYVEFTRVNERDVLAIRAYLNTVAPVHYRPPPNELRFPFNQRWLMIFWNLFNFDEGHFVPDSKKSAEYNRGAYLVRGLAHCEECHTPRNFMQGLKQRNRFSGAVQAGWQAYNITPDRTGGIGAWPDGALAAYLLTGVANGHANAAGPMAAVVQNSTQYLTEEDAHSIVTYLRAQPPISGGVTRSRDTWGQPAINDVTALRGTPVTTVNGAQLFIANCASCHHWTGAGVGASAPGAYPSLIHNSVAGAATADNLAMVILHGVTRTTKTVDVRMPAFGSELTNEQIAAISNYVTQQFGNPRAAITAAQVGVLRAIPQ</sequence>
<evidence type="ECO:0000256" key="6">
    <source>
        <dbReference type="ARBA" id="ARBA00022729"/>
    </source>
</evidence>
<dbReference type="InterPro" id="IPR051459">
    <property type="entry name" value="Cytochrome_c-type_DH"/>
</dbReference>
<accession>A0ABW0J380</accession>
<feature type="domain" description="Cytochrome c" evidence="14">
    <location>
        <begin position="89"/>
        <end position="192"/>
    </location>
</feature>
<organism evidence="15 16">
    <name type="scientific">Paraburkholderia denitrificans</name>
    <dbReference type="NCBI Taxonomy" id="694025"/>
    <lineage>
        <taxon>Bacteria</taxon>
        <taxon>Pseudomonadati</taxon>
        <taxon>Pseudomonadota</taxon>
        <taxon>Betaproteobacteria</taxon>
        <taxon>Burkholderiales</taxon>
        <taxon>Burkholderiaceae</taxon>
        <taxon>Paraburkholderia</taxon>
    </lineage>
</organism>
<dbReference type="InterPro" id="IPR009056">
    <property type="entry name" value="Cyt_c-like_dom"/>
</dbReference>
<evidence type="ECO:0000256" key="4">
    <source>
        <dbReference type="ARBA" id="ARBA00022617"/>
    </source>
</evidence>
<dbReference type="InterPro" id="IPR008168">
    <property type="entry name" value="Cyt_C_IC"/>
</dbReference>
<keyword evidence="6" id="KW-0732">Signal</keyword>
<keyword evidence="16" id="KW-1185">Reference proteome</keyword>
<dbReference type="PANTHER" id="PTHR35008">
    <property type="entry name" value="BLL4482 PROTEIN-RELATED"/>
    <property type="match status" value="1"/>
</dbReference>
<evidence type="ECO:0000256" key="10">
    <source>
        <dbReference type="ARBA" id="ARBA00023136"/>
    </source>
</evidence>
<evidence type="ECO:0000256" key="11">
    <source>
        <dbReference type="PROSITE-ProRule" id="PRU00433"/>
    </source>
</evidence>
<keyword evidence="2" id="KW-0813">Transport</keyword>
<feature type="domain" description="Cytochrome c" evidence="14">
    <location>
        <begin position="372"/>
        <end position="463"/>
    </location>
</feature>
<dbReference type="PIRSF" id="PIRSF000018">
    <property type="entry name" value="Mb_ADH_cyt_c"/>
    <property type="match status" value="1"/>
</dbReference>
<evidence type="ECO:0000256" key="5">
    <source>
        <dbReference type="ARBA" id="ARBA00022723"/>
    </source>
</evidence>
<keyword evidence="7" id="KW-0677">Repeat</keyword>
<evidence type="ECO:0000256" key="8">
    <source>
        <dbReference type="ARBA" id="ARBA00022982"/>
    </source>
</evidence>
<keyword evidence="13" id="KW-1133">Transmembrane helix</keyword>
<evidence type="ECO:0000256" key="9">
    <source>
        <dbReference type="ARBA" id="ARBA00023004"/>
    </source>
</evidence>
<name>A0ABW0J380_9BURK</name>
<dbReference type="PRINTS" id="PR00605">
    <property type="entry name" value="CYTCHROMECIC"/>
</dbReference>